<dbReference type="PANTHER" id="PTHR45911:SF4">
    <property type="entry name" value="MULTIPLE C2 AND TRANSMEMBRANE DOMAIN-CONTAINING PROTEIN"/>
    <property type="match status" value="1"/>
</dbReference>
<evidence type="ECO:0000256" key="1">
    <source>
        <dbReference type="ARBA" id="ARBA00022723"/>
    </source>
</evidence>
<dbReference type="Proteomes" id="UP001470230">
    <property type="component" value="Unassembled WGS sequence"/>
</dbReference>
<evidence type="ECO:0000313" key="4">
    <source>
        <dbReference type="EMBL" id="KAK8893606.1"/>
    </source>
</evidence>
<feature type="domain" description="C2" evidence="3">
    <location>
        <begin position="1"/>
        <end position="103"/>
    </location>
</feature>
<dbReference type="SUPFAM" id="SSF49562">
    <property type="entry name" value="C2 domain (Calcium/lipid-binding domain, CaLB)"/>
    <property type="match status" value="1"/>
</dbReference>
<dbReference type="Pfam" id="PF00168">
    <property type="entry name" value="C2"/>
    <property type="match status" value="1"/>
</dbReference>
<evidence type="ECO:0000259" key="3">
    <source>
        <dbReference type="PROSITE" id="PS50004"/>
    </source>
</evidence>
<evidence type="ECO:0000256" key="2">
    <source>
        <dbReference type="ARBA" id="ARBA00022837"/>
    </source>
</evidence>
<dbReference type="PROSITE" id="PS50004">
    <property type="entry name" value="C2"/>
    <property type="match status" value="1"/>
</dbReference>
<name>A0ABR2KRE3_9EUKA</name>
<dbReference type="Gene3D" id="2.60.40.150">
    <property type="entry name" value="C2 domain"/>
    <property type="match status" value="1"/>
</dbReference>
<keyword evidence="1" id="KW-0479">Metal-binding</keyword>
<dbReference type="PANTHER" id="PTHR45911">
    <property type="entry name" value="C2 DOMAIN-CONTAINING PROTEIN"/>
    <property type="match status" value="1"/>
</dbReference>
<reference evidence="4 5" key="1">
    <citation type="submission" date="2024-04" db="EMBL/GenBank/DDBJ databases">
        <title>Tritrichomonas musculus Genome.</title>
        <authorList>
            <person name="Alves-Ferreira E."/>
            <person name="Grigg M."/>
            <person name="Lorenzi H."/>
            <person name="Galac M."/>
        </authorList>
    </citation>
    <scope>NUCLEOTIDE SEQUENCE [LARGE SCALE GENOMIC DNA]</scope>
    <source>
        <strain evidence="4 5">EAF2021</strain>
    </source>
</reference>
<organism evidence="4 5">
    <name type="scientific">Tritrichomonas musculus</name>
    <dbReference type="NCBI Taxonomy" id="1915356"/>
    <lineage>
        <taxon>Eukaryota</taxon>
        <taxon>Metamonada</taxon>
        <taxon>Parabasalia</taxon>
        <taxon>Tritrichomonadida</taxon>
        <taxon>Tritrichomonadidae</taxon>
        <taxon>Tritrichomonas</taxon>
    </lineage>
</organism>
<evidence type="ECO:0000313" key="5">
    <source>
        <dbReference type="Proteomes" id="UP001470230"/>
    </source>
</evidence>
<proteinExistence type="predicted"/>
<dbReference type="EMBL" id="JAPFFF010000003">
    <property type="protein sequence ID" value="KAK8893606.1"/>
    <property type="molecule type" value="Genomic_DNA"/>
</dbReference>
<sequence length="163" mass="18286">MKQLHVHILEAVDLPRTEFLSFSDLYMVLQISTSSAIQQTNVIEGTQNPIWNQDFHFSLMNQNQAVLCAIVKNKTINNSDPPVSKIEIPLSDIEPYQVIDRWYDLESLVEGQNGGKCKIIIQIAPAGHPAFLPLDPNRGMMMQQCGFPMQVPSGPMVVNIPKK</sequence>
<keyword evidence="2" id="KW-0106">Calcium</keyword>
<dbReference type="CDD" id="cd00030">
    <property type="entry name" value="C2"/>
    <property type="match status" value="1"/>
</dbReference>
<dbReference type="InterPro" id="IPR000008">
    <property type="entry name" value="C2_dom"/>
</dbReference>
<keyword evidence="5" id="KW-1185">Reference proteome</keyword>
<gene>
    <name evidence="4" type="ORF">M9Y10_022030</name>
</gene>
<protein>
    <recommendedName>
        <fullName evidence="3">C2 domain-containing protein</fullName>
    </recommendedName>
</protein>
<dbReference type="SMART" id="SM00239">
    <property type="entry name" value="C2"/>
    <property type="match status" value="1"/>
</dbReference>
<comment type="caution">
    <text evidence="4">The sequence shown here is derived from an EMBL/GenBank/DDBJ whole genome shotgun (WGS) entry which is preliminary data.</text>
</comment>
<dbReference type="InterPro" id="IPR035892">
    <property type="entry name" value="C2_domain_sf"/>
</dbReference>
<accession>A0ABR2KRE3</accession>